<comment type="subcellular location">
    <subcellularLocation>
        <location evidence="1">Nucleus</location>
    </subcellularLocation>
</comment>
<accession>A0A851DDZ6</accession>
<sequence length="53" mass="6061">PQLSLFINCGFSPVGKPHKCGYCGRSYKQRSSLEEHKERCHNYLQTMNISSSL</sequence>
<reference evidence="13" key="1">
    <citation type="submission" date="2019-10" db="EMBL/GenBank/DDBJ databases">
        <title>Bird 10,000 Genomes (B10K) Project - Family phase.</title>
        <authorList>
            <person name="Zhang G."/>
        </authorList>
    </citation>
    <scope>NUCLEOTIDE SEQUENCE</scope>
    <source>
        <strain evidence="13">B10K-DU-002-69</strain>
        <tissue evidence="13">Muscle</tissue>
    </source>
</reference>
<dbReference type="Gene3D" id="3.30.160.60">
    <property type="entry name" value="Classic Zinc Finger"/>
    <property type="match status" value="1"/>
</dbReference>
<dbReference type="AlphaFoldDB" id="A0A851DDZ6"/>
<feature type="non-terminal residue" evidence="13">
    <location>
        <position position="53"/>
    </location>
</feature>
<dbReference type="OrthoDB" id="8922241at2759"/>
<proteinExistence type="inferred from homology"/>
<gene>
    <name evidence="13" type="primary">Ikzf1</name>
    <name evidence="13" type="ORF">TODMEX_R11169</name>
</gene>
<keyword evidence="7" id="KW-0238">DNA-binding</keyword>
<evidence type="ECO:0000256" key="6">
    <source>
        <dbReference type="ARBA" id="ARBA00023015"/>
    </source>
</evidence>
<dbReference type="PROSITE" id="PS00028">
    <property type="entry name" value="ZINC_FINGER_C2H2_1"/>
    <property type="match status" value="1"/>
</dbReference>
<feature type="domain" description="C2H2-type" evidence="12">
    <location>
        <begin position="18"/>
        <end position="46"/>
    </location>
</feature>
<evidence type="ECO:0000313" key="14">
    <source>
        <dbReference type="Proteomes" id="UP000660247"/>
    </source>
</evidence>
<name>A0A851DDZ6_TODME</name>
<keyword evidence="9" id="KW-0539">Nucleus</keyword>
<evidence type="ECO:0000256" key="8">
    <source>
        <dbReference type="ARBA" id="ARBA00023163"/>
    </source>
</evidence>
<evidence type="ECO:0000256" key="11">
    <source>
        <dbReference type="PROSITE-ProRule" id="PRU00042"/>
    </source>
</evidence>
<comment type="caution">
    <text evidence="13">The sequence shown here is derived from an EMBL/GenBank/DDBJ whole genome shotgun (WGS) entry which is preliminary data.</text>
</comment>
<evidence type="ECO:0000256" key="9">
    <source>
        <dbReference type="ARBA" id="ARBA00023242"/>
    </source>
</evidence>
<dbReference type="SUPFAM" id="SSF57667">
    <property type="entry name" value="beta-beta-alpha zinc fingers"/>
    <property type="match status" value="1"/>
</dbReference>
<dbReference type="InterPro" id="IPR036236">
    <property type="entry name" value="Znf_C2H2_sf"/>
</dbReference>
<protein>
    <submittedName>
        <fullName evidence="13">IKZF1 protein</fullName>
    </submittedName>
</protein>
<dbReference type="Proteomes" id="UP000660247">
    <property type="component" value="Unassembled WGS sequence"/>
</dbReference>
<evidence type="ECO:0000256" key="2">
    <source>
        <dbReference type="ARBA" id="ARBA00022723"/>
    </source>
</evidence>
<dbReference type="FunFam" id="3.30.160.60:FF:000073">
    <property type="entry name" value="IKAROS family zinc finger 1"/>
    <property type="match status" value="1"/>
</dbReference>
<comment type="similarity">
    <text evidence="10">Belongs to the Ikaros C2H2-type zinc-finger protein family.</text>
</comment>
<evidence type="ECO:0000256" key="4">
    <source>
        <dbReference type="ARBA" id="ARBA00022771"/>
    </source>
</evidence>
<evidence type="ECO:0000259" key="12">
    <source>
        <dbReference type="PROSITE" id="PS50157"/>
    </source>
</evidence>
<evidence type="ECO:0000256" key="1">
    <source>
        <dbReference type="ARBA" id="ARBA00004123"/>
    </source>
</evidence>
<evidence type="ECO:0000256" key="10">
    <source>
        <dbReference type="ARBA" id="ARBA00038390"/>
    </source>
</evidence>
<keyword evidence="6" id="KW-0805">Transcription regulation</keyword>
<dbReference type="EMBL" id="WEIS01067996">
    <property type="protein sequence ID" value="NWI68369.1"/>
    <property type="molecule type" value="Genomic_DNA"/>
</dbReference>
<dbReference type="InterPro" id="IPR013087">
    <property type="entry name" value="Znf_C2H2_type"/>
</dbReference>
<evidence type="ECO:0000313" key="13">
    <source>
        <dbReference type="EMBL" id="NWI68369.1"/>
    </source>
</evidence>
<keyword evidence="3" id="KW-0677">Repeat</keyword>
<evidence type="ECO:0000256" key="3">
    <source>
        <dbReference type="ARBA" id="ARBA00022737"/>
    </source>
</evidence>
<dbReference type="GO" id="GO:0003677">
    <property type="term" value="F:DNA binding"/>
    <property type="evidence" value="ECO:0007669"/>
    <property type="project" value="UniProtKB-KW"/>
</dbReference>
<keyword evidence="14" id="KW-1185">Reference proteome</keyword>
<keyword evidence="4 11" id="KW-0863">Zinc-finger</keyword>
<dbReference type="GO" id="GO:0005634">
    <property type="term" value="C:nucleus"/>
    <property type="evidence" value="ECO:0007669"/>
    <property type="project" value="UniProtKB-SubCell"/>
</dbReference>
<keyword evidence="2" id="KW-0479">Metal-binding</keyword>
<evidence type="ECO:0000256" key="5">
    <source>
        <dbReference type="ARBA" id="ARBA00022833"/>
    </source>
</evidence>
<keyword evidence="8" id="KW-0804">Transcription</keyword>
<evidence type="ECO:0000256" key="7">
    <source>
        <dbReference type="ARBA" id="ARBA00023125"/>
    </source>
</evidence>
<feature type="non-terminal residue" evidence="13">
    <location>
        <position position="1"/>
    </location>
</feature>
<organism evidence="13 14">
    <name type="scientific">Todus mexicanus</name>
    <name type="common">Puerto Rican tody</name>
    <dbReference type="NCBI Taxonomy" id="135184"/>
    <lineage>
        <taxon>Eukaryota</taxon>
        <taxon>Metazoa</taxon>
        <taxon>Chordata</taxon>
        <taxon>Craniata</taxon>
        <taxon>Vertebrata</taxon>
        <taxon>Euteleostomi</taxon>
        <taxon>Archelosauria</taxon>
        <taxon>Archosauria</taxon>
        <taxon>Dinosauria</taxon>
        <taxon>Saurischia</taxon>
        <taxon>Theropoda</taxon>
        <taxon>Coelurosauria</taxon>
        <taxon>Aves</taxon>
        <taxon>Neognathae</taxon>
        <taxon>Neoaves</taxon>
        <taxon>Telluraves</taxon>
        <taxon>Coraciimorphae</taxon>
        <taxon>Coraciiformes</taxon>
        <taxon>Todidae</taxon>
        <taxon>Todus</taxon>
    </lineage>
</organism>
<keyword evidence="5" id="KW-0862">Zinc</keyword>
<dbReference type="GO" id="GO:0008270">
    <property type="term" value="F:zinc ion binding"/>
    <property type="evidence" value="ECO:0007669"/>
    <property type="project" value="UniProtKB-KW"/>
</dbReference>
<dbReference type="PROSITE" id="PS50157">
    <property type="entry name" value="ZINC_FINGER_C2H2_2"/>
    <property type="match status" value="1"/>
</dbReference>